<sequence length="185" mass="20702">MTPPHAREIWREFHWAFFLHTQGMILCLRRFAGCLECNDLKGAETELETATTLMDASAAAMQLAGSFTRAEYERDIRISMTPPNVKSEGFSGLMSWEHGALVNLWRSLRPHFANLPVALQPAHAEFAAAYRRMADGHVKVCARFVGEDAISLRYGDRDALASLRRFGKSRHALINPEAEPEGTDA</sequence>
<accession>A0A4P8EG93</accession>
<protein>
    <submittedName>
        <fullName evidence="1">Siderophore biosynthesis protein</fullName>
    </submittedName>
</protein>
<evidence type="ECO:0000313" key="2">
    <source>
        <dbReference type="Proteomes" id="UP000298631"/>
    </source>
</evidence>
<dbReference type="KEGG" id="pseb:EOK75_08305"/>
<reference evidence="1 2" key="1">
    <citation type="submission" date="2019-05" db="EMBL/GenBank/DDBJ databases">
        <title>Pseudorhodobacter turbinis sp. nov., isolated from the gut of the Korean turban shell.</title>
        <authorList>
            <person name="Jeong Y.-S."/>
            <person name="Kang W.-R."/>
            <person name="Bae J.-W."/>
        </authorList>
    </citation>
    <scope>NUCLEOTIDE SEQUENCE [LARGE SCALE GENOMIC DNA]</scope>
    <source>
        <strain evidence="1 2">S12M18</strain>
    </source>
</reference>
<dbReference type="OrthoDB" id="7282931at2"/>
<organism evidence="1 2">
    <name type="scientific">Pseudorhodobacter turbinis</name>
    <dbReference type="NCBI Taxonomy" id="2500533"/>
    <lineage>
        <taxon>Bacteria</taxon>
        <taxon>Pseudomonadati</taxon>
        <taxon>Pseudomonadota</taxon>
        <taxon>Alphaproteobacteria</taxon>
        <taxon>Rhodobacterales</taxon>
        <taxon>Paracoccaceae</taxon>
        <taxon>Pseudorhodobacter</taxon>
    </lineage>
</organism>
<evidence type="ECO:0000313" key="1">
    <source>
        <dbReference type="EMBL" id="QCO55742.1"/>
    </source>
</evidence>
<proteinExistence type="predicted"/>
<name>A0A4P8EG93_9RHOB</name>
<dbReference type="RefSeq" id="WP_137193503.1">
    <property type="nucleotide sequence ID" value="NZ_CP039964.1"/>
</dbReference>
<dbReference type="AlphaFoldDB" id="A0A4P8EG93"/>
<dbReference type="Proteomes" id="UP000298631">
    <property type="component" value="Chromosome"/>
</dbReference>
<gene>
    <name evidence="1" type="ORF">EOK75_08305</name>
</gene>
<dbReference type="EMBL" id="CP039964">
    <property type="protein sequence ID" value="QCO55742.1"/>
    <property type="molecule type" value="Genomic_DNA"/>
</dbReference>
<keyword evidence="2" id="KW-1185">Reference proteome</keyword>